<dbReference type="SUPFAM" id="SSF56672">
    <property type="entry name" value="DNA/RNA polymerases"/>
    <property type="match status" value="1"/>
</dbReference>
<keyword evidence="4" id="KW-0695">RNA-directed DNA polymerase</keyword>
<dbReference type="InterPro" id="IPR000477">
    <property type="entry name" value="RT_dom"/>
</dbReference>
<organism evidence="4 5">
    <name type="scientific">Tanacetum coccineum</name>
    <dbReference type="NCBI Taxonomy" id="301880"/>
    <lineage>
        <taxon>Eukaryota</taxon>
        <taxon>Viridiplantae</taxon>
        <taxon>Streptophyta</taxon>
        <taxon>Embryophyta</taxon>
        <taxon>Tracheophyta</taxon>
        <taxon>Spermatophyta</taxon>
        <taxon>Magnoliopsida</taxon>
        <taxon>eudicotyledons</taxon>
        <taxon>Gunneridae</taxon>
        <taxon>Pentapetalae</taxon>
        <taxon>asterids</taxon>
        <taxon>campanulids</taxon>
        <taxon>Asterales</taxon>
        <taxon>Asteraceae</taxon>
        <taxon>Asteroideae</taxon>
        <taxon>Anthemideae</taxon>
        <taxon>Anthemidinae</taxon>
        <taxon>Tanacetum</taxon>
    </lineage>
</organism>
<dbReference type="GO" id="GO:0003964">
    <property type="term" value="F:RNA-directed DNA polymerase activity"/>
    <property type="evidence" value="ECO:0007669"/>
    <property type="project" value="UniProtKB-KW"/>
</dbReference>
<dbReference type="InterPro" id="IPR043502">
    <property type="entry name" value="DNA/RNA_pol_sf"/>
</dbReference>
<keyword evidence="4" id="KW-0808">Transferase</keyword>
<comment type="caution">
    <text evidence="4">The sequence shown here is derived from an EMBL/GenBank/DDBJ whole genome shotgun (WGS) entry which is preliminary data.</text>
</comment>
<dbReference type="InterPro" id="IPR026960">
    <property type="entry name" value="RVT-Znf"/>
</dbReference>
<evidence type="ECO:0000313" key="5">
    <source>
        <dbReference type="Proteomes" id="UP001151760"/>
    </source>
</evidence>
<evidence type="ECO:0000259" key="2">
    <source>
        <dbReference type="Pfam" id="PF00078"/>
    </source>
</evidence>
<gene>
    <name evidence="4" type="ORF">Tco_1067566</name>
</gene>
<reference evidence="4" key="2">
    <citation type="submission" date="2022-01" db="EMBL/GenBank/DDBJ databases">
        <authorList>
            <person name="Yamashiro T."/>
            <person name="Shiraishi A."/>
            <person name="Satake H."/>
            <person name="Nakayama K."/>
        </authorList>
    </citation>
    <scope>NUCLEOTIDE SEQUENCE</scope>
</reference>
<evidence type="ECO:0000259" key="3">
    <source>
        <dbReference type="Pfam" id="PF13966"/>
    </source>
</evidence>
<feature type="compositionally biased region" description="Basic and acidic residues" evidence="1">
    <location>
        <begin position="1"/>
        <end position="28"/>
    </location>
</feature>
<feature type="compositionally biased region" description="Basic and acidic residues" evidence="1">
    <location>
        <begin position="36"/>
        <end position="55"/>
    </location>
</feature>
<keyword evidence="4" id="KW-0548">Nucleotidyltransferase</keyword>
<dbReference type="PANTHER" id="PTHR33116:SF79">
    <property type="entry name" value="REVERSE TRANSCRIPTASE DOMAIN, ZINC FINGER, CCHC-TYPE-RELATED"/>
    <property type="match status" value="1"/>
</dbReference>
<dbReference type="Pfam" id="PF13966">
    <property type="entry name" value="zf-RVT"/>
    <property type="match status" value="1"/>
</dbReference>
<proteinExistence type="predicted"/>
<dbReference type="PANTHER" id="PTHR33116">
    <property type="entry name" value="REVERSE TRANSCRIPTASE ZINC-BINDING DOMAIN-CONTAINING PROTEIN-RELATED-RELATED"/>
    <property type="match status" value="1"/>
</dbReference>
<sequence length="814" mass="93615">MDRPENSKKEYRKRQTDAENNVKSKESNNVKSNKWQVKDNVEENGLKERNAENEANEMKDMLEINNGTAKVMGDNEINGIEGRVLNEDSYGYKIGVWNIRGMNTSEKQNEVMNLMRSENLKCIAEDLNVTLQPNEHSCGSSITTSDIMDFQDCLNKIEVEDIYRTCLHFTWTKNLQRTKAGNITGILKKLDRVMSNEEFIKQFPHAHAKTLEEFGFHESMVHWVIQCVTTAGFTLNMNRDRIGYFKGGRGLRQGNHISPHLFTLTMENFSLMLQRQIKKDPSFQYYFGCKSIKLFHVCFVDDLLVMCHGDTNSVRVTKRALDEFSAYSGLLPNNSKKSYLDLPILNEILQWCTKKKKKTLIFKVDFEKAFDSIRWDFLDDVLKEFGFRCKWRNWIQSCLTSSKGSILVNGCPTNEFQFYKGLKQGDPLSPFLFILVMESLHLSFQRIVNAGMFKEWERSMRPCSSMAKEIVEKVKSRLSKWKSKTLSIGGRLTLLKSVLRSIQSHMLFSSSSKGASYLRVYGRLYALESSKDVTVSSKIGDTSLVCSFRRIPRGGIEQNQFDSLVELVRSVTIVPSADRWNWNLESTGIFSVASARRRIDEICLPNIGEETRWVKCVPIKINVLAWKIKTDALPTRFNISRRGIDIQDMSCPICDNAIESGPLSLGVDWFGTLLIRWPNEWHEKFPMITNLAVPNLDVDVEDKIIWRDKNGKNMEFSMSMANTNMNTQNLMLWNKIRGIADIKDNNLDLMNIIQALTDAENGNNIISVTRRLVFAASVYSIWQERNGRILRDVKRSCDDVFIIIVDMVKINFLG</sequence>
<reference evidence="4" key="1">
    <citation type="journal article" date="2022" name="Int. J. Mol. Sci.">
        <title>Draft Genome of Tanacetum Coccineum: Genomic Comparison of Closely Related Tanacetum-Family Plants.</title>
        <authorList>
            <person name="Yamashiro T."/>
            <person name="Shiraishi A."/>
            <person name="Nakayama K."/>
            <person name="Satake H."/>
        </authorList>
    </citation>
    <scope>NUCLEOTIDE SEQUENCE</scope>
</reference>
<feature type="domain" description="Reverse transcriptase zinc-binding" evidence="3">
    <location>
        <begin position="604"/>
        <end position="660"/>
    </location>
</feature>
<feature type="region of interest" description="Disordered" evidence="1">
    <location>
        <begin position="1"/>
        <end position="55"/>
    </location>
</feature>
<keyword evidence="5" id="KW-1185">Reference proteome</keyword>
<evidence type="ECO:0000313" key="4">
    <source>
        <dbReference type="EMBL" id="GJT85849.1"/>
    </source>
</evidence>
<feature type="domain" description="Reverse transcriptase" evidence="2">
    <location>
        <begin position="206"/>
        <end position="337"/>
    </location>
</feature>
<dbReference type="EMBL" id="BQNB010019489">
    <property type="protein sequence ID" value="GJT85849.1"/>
    <property type="molecule type" value="Genomic_DNA"/>
</dbReference>
<accession>A0ABQ5HE48</accession>
<evidence type="ECO:0000256" key="1">
    <source>
        <dbReference type="SAM" id="MobiDB-lite"/>
    </source>
</evidence>
<protein>
    <submittedName>
        <fullName evidence="4">RNA-directed DNA polymerase, eukaryota, reverse transcriptase zinc-binding domain protein</fullName>
    </submittedName>
</protein>
<feature type="domain" description="Reverse transcriptase" evidence="2">
    <location>
        <begin position="352"/>
        <end position="443"/>
    </location>
</feature>
<dbReference type="Pfam" id="PF00078">
    <property type="entry name" value="RVT_1"/>
    <property type="match status" value="2"/>
</dbReference>
<dbReference type="Proteomes" id="UP001151760">
    <property type="component" value="Unassembled WGS sequence"/>
</dbReference>
<name>A0ABQ5HE48_9ASTR</name>